<dbReference type="AlphaFoldDB" id="A0A0C3AHT6"/>
<proteinExistence type="inferred from homology"/>
<evidence type="ECO:0000313" key="9">
    <source>
        <dbReference type="EMBL" id="KIM64492.1"/>
    </source>
</evidence>
<organism evidence="9 10">
    <name type="scientific">Scleroderma citrinum Foug A</name>
    <dbReference type="NCBI Taxonomy" id="1036808"/>
    <lineage>
        <taxon>Eukaryota</taxon>
        <taxon>Fungi</taxon>
        <taxon>Dikarya</taxon>
        <taxon>Basidiomycota</taxon>
        <taxon>Agaricomycotina</taxon>
        <taxon>Agaricomycetes</taxon>
        <taxon>Agaricomycetidae</taxon>
        <taxon>Boletales</taxon>
        <taxon>Sclerodermatineae</taxon>
        <taxon>Sclerodermataceae</taxon>
        <taxon>Scleroderma</taxon>
    </lineage>
</organism>
<dbReference type="Proteomes" id="UP000053989">
    <property type="component" value="Unassembled WGS sequence"/>
</dbReference>
<comment type="subcellular location">
    <subcellularLocation>
        <location evidence="1">Membrane</location>
        <topology evidence="1">Multi-pass membrane protein</topology>
    </subcellularLocation>
</comment>
<protein>
    <recommendedName>
        <fullName evidence="8">Wax synthase domain-containing protein</fullName>
    </recommendedName>
</protein>
<name>A0A0C3AHT6_9AGAM</name>
<sequence>MLITRGGNGHSDYYHGSRTGMYLLETMRYLLLTRPLEEFRHESDKVPAYQLPFMQRFFWVIYISPRGFGWSFKDDRPIPVRHRTRVAFIVSRLRMALAWYLLFDVTRLYTRANPVFSTGASVASQGYVLRCLNIIAWWIQVCGPLQFGHSLIAAFAVATNLSEPSTWPPLFGYWKDAYTIRRFWARTWHQILRYLLTIFGPHRYNCRPWDDTPTTRKPKDPWARSYLRLCMAFVLSALLHAVADLAIQFRIWEQPLPAGTLSPDKVHHPFVIGVSSTVFLFQPLGVLVEGAVIEMGKYLGVKTGTGTKIIGYAWVWAWMSFTAVSSLDGLKNAMQIAYSTAQWGGGPTVVERVAGKVFGVDLPSVLSMWFASV</sequence>
<dbReference type="GO" id="GO:0008374">
    <property type="term" value="F:O-acyltransferase activity"/>
    <property type="evidence" value="ECO:0007669"/>
    <property type="project" value="InterPro"/>
</dbReference>
<keyword evidence="4" id="KW-0808">Transferase</keyword>
<keyword evidence="5" id="KW-0812">Transmembrane</keyword>
<dbReference type="PANTHER" id="PTHR31595:SF57">
    <property type="entry name" value="OS04G0481900 PROTEIN"/>
    <property type="match status" value="1"/>
</dbReference>
<evidence type="ECO:0000256" key="7">
    <source>
        <dbReference type="ARBA" id="ARBA00023136"/>
    </source>
</evidence>
<evidence type="ECO:0000256" key="4">
    <source>
        <dbReference type="ARBA" id="ARBA00022679"/>
    </source>
</evidence>
<evidence type="ECO:0000256" key="6">
    <source>
        <dbReference type="ARBA" id="ARBA00022989"/>
    </source>
</evidence>
<evidence type="ECO:0000256" key="1">
    <source>
        <dbReference type="ARBA" id="ARBA00004141"/>
    </source>
</evidence>
<comment type="pathway">
    <text evidence="2">Secondary metabolite biosynthesis.</text>
</comment>
<dbReference type="InterPro" id="IPR032805">
    <property type="entry name" value="Wax_synthase_dom"/>
</dbReference>
<dbReference type="Pfam" id="PF13813">
    <property type="entry name" value="MBOAT_2"/>
    <property type="match status" value="1"/>
</dbReference>
<reference evidence="10" key="2">
    <citation type="submission" date="2015-01" db="EMBL/GenBank/DDBJ databases">
        <title>Evolutionary Origins and Diversification of the Mycorrhizal Mutualists.</title>
        <authorList>
            <consortium name="DOE Joint Genome Institute"/>
            <consortium name="Mycorrhizal Genomics Consortium"/>
            <person name="Kohler A."/>
            <person name="Kuo A."/>
            <person name="Nagy L.G."/>
            <person name="Floudas D."/>
            <person name="Copeland A."/>
            <person name="Barry K.W."/>
            <person name="Cichocki N."/>
            <person name="Veneault-Fourrey C."/>
            <person name="LaButti K."/>
            <person name="Lindquist E.A."/>
            <person name="Lipzen A."/>
            <person name="Lundell T."/>
            <person name="Morin E."/>
            <person name="Murat C."/>
            <person name="Riley R."/>
            <person name="Ohm R."/>
            <person name="Sun H."/>
            <person name="Tunlid A."/>
            <person name="Henrissat B."/>
            <person name="Grigoriev I.V."/>
            <person name="Hibbett D.S."/>
            <person name="Martin F."/>
        </authorList>
    </citation>
    <scope>NUCLEOTIDE SEQUENCE [LARGE SCALE GENOMIC DNA]</scope>
    <source>
        <strain evidence="10">Foug A</strain>
    </source>
</reference>
<dbReference type="OrthoDB" id="1077582at2759"/>
<evidence type="ECO:0000256" key="5">
    <source>
        <dbReference type="ARBA" id="ARBA00022692"/>
    </source>
</evidence>
<gene>
    <name evidence="9" type="ORF">SCLCIDRAFT_15243</name>
</gene>
<dbReference type="EMBL" id="KN822028">
    <property type="protein sequence ID" value="KIM64492.1"/>
    <property type="molecule type" value="Genomic_DNA"/>
</dbReference>
<accession>A0A0C3AHT6</accession>
<dbReference type="PANTHER" id="PTHR31595">
    <property type="entry name" value="LONG-CHAIN-ALCOHOL O-FATTY-ACYLTRANSFERASE 3-RELATED"/>
    <property type="match status" value="1"/>
</dbReference>
<comment type="similarity">
    <text evidence="3">Belongs to the wax synthase family.</text>
</comment>
<keyword evidence="7" id="KW-0472">Membrane</keyword>
<evidence type="ECO:0000256" key="2">
    <source>
        <dbReference type="ARBA" id="ARBA00005179"/>
    </source>
</evidence>
<evidence type="ECO:0000313" key="10">
    <source>
        <dbReference type="Proteomes" id="UP000053989"/>
    </source>
</evidence>
<keyword evidence="10" id="KW-1185">Reference proteome</keyword>
<reference evidence="9 10" key="1">
    <citation type="submission" date="2014-04" db="EMBL/GenBank/DDBJ databases">
        <authorList>
            <consortium name="DOE Joint Genome Institute"/>
            <person name="Kuo A."/>
            <person name="Kohler A."/>
            <person name="Nagy L.G."/>
            <person name="Floudas D."/>
            <person name="Copeland A."/>
            <person name="Barry K.W."/>
            <person name="Cichocki N."/>
            <person name="Veneault-Fourrey C."/>
            <person name="LaButti K."/>
            <person name="Lindquist E.A."/>
            <person name="Lipzen A."/>
            <person name="Lundell T."/>
            <person name="Morin E."/>
            <person name="Murat C."/>
            <person name="Sun H."/>
            <person name="Tunlid A."/>
            <person name="Henrissat B."/>
            <person name="Grigoriev I.V."/>
            <person name="Hibbett D.S."/>
            <person name="Martin F."/>
            <person name="Nordberg H.P."/>
            <person name="Cantor M.N."/>
            <person name="Hua S.X."/>
        </authorList>
    </citation>
    <scope>NUCLEOTIDE SEQUENCE [LARGE SCALE GENOMIC DNA]</scope>
    <source>
        <strain evidence="9 10">Foug A</strain>
    </source>
</reference>
<dbReference type="STRING" id="1036808.A0A0C3AHT6"/>
<evidence type="ECO:0000259" key="8">
    <source>
        <dbReference type="Pfam" id="PF13813"/>
    </source>
</evidence>
<feature type="domain" description="Wax synthase" evidence="8">
    <location>
        <begin position="167"/>
        <end position="248"/>
    </location>
</feature>
<keyword evidence="6" id="KW-1133">Transmembrane helix</keyword>
<dbReference type="InParanoid" id="A0A0C3AHT6"/>
<dbReference type="GO" id="GO:0006629">
    <property type="term" value="P:lipid metabolic process"/>
    <property type="evidence" value="ECO:0007669"/>
    <property type="project" value="InterPro"/>
</dbReference>
<dbReference type="GO" id="GO:0016020">
    <property type="term" value="C:membrane"/>
    <property type="evidence" value="ECO:0007669"/>
    <property type="project" value="UniProtKB-SubCell"/>
</dbReference>
<dbReference type="InterPro" id="IPR044851">
    <property type="entry name" value="Wax_synthase"/>
</dbReference>
<evidence type="ECO:0000256" key="3">
    <source>
        <dbReference type="ARBA" id="ARBA00007282"/>
    </source>
</evidence>
<dbReference type="HOGENOM" id="CLU_032731_1_1_1"/>